<feature type="domain" description="Peptidase A1" evidence="3">
    <location>
        <begin position="84"/>
        <end position="416"/>
    </location>
</feature>
<evidence type="ECO:0000313" key="4">
    <source>
        <dbReference type="EMBL" id="KIJ25550.1"/>
    </source>
</evidence>
<sequence>MKLFALALLLPYVLALSPPIVKIRNSPISLPLALQINATGAQNLLEADRARARMFLETSNDHAKRSSDDTLVAHVAAPSDALSHTLTVGVGTPPTPFTFLLDTAGGLSWIGGSSKKLNSTSSVSNGFILTSGYVNSRTLSTGVVIQTFVHDSFEIDPATVVTSQGFGSAFSITNFQLPPGVDGIMGLGPVDETRGAISIGPFGSTTIPTITDNLFAQGLIPLNQIGLSFEPPSSAETVQGGEVTFGGVNTDKFTGSINFVPVNATGFSRNCWCFQQSIRYGDSTTILPVSVGQLDTKNVFTLLPPPAFAAYQSATGAVLDNTTGLLRVTADQFATMESLYFDIGGVSYELTPEAQTWPTGLNNLIGGDAESQYLIIASLGGSISFPASNTTFINGYSWISRFYTVLDTAHNQVGFALSS</sequence>
<evidence type="ECO:0000256" key="2">
    <source>
        <dbReference type="SAM" id="SignalP"/>
    </source>
</evidence>
<dbReference type="GO" id="GO:0006508">
    <property type="term" value="P:proteolysis"/>
    <property type="evidence" value="ECO:0007669"/>
    <property type="project" value="InterPro"/>
</dbReference>
<feature type="signal peptide" evidence="2">
    <location>
        <begin position="1"/>
        <end position="15"/>
    </location>
</feature>
<dbReference type="EMBL" id="KN837409">
    <property type="protein sequence ID" value="KIJ25550.1"/>
    <property type="molecule type" value="Genomic_DNA"/>
</dbReference>
<dbReference type="CDD" id="cd05471">
    <property type="entry name" value="pepsin_like"/>
    <property type="match status" value="1"/>
</dbReference>
<dbReference type="Pfam" id="PF00026">
    <property type="entry name" value="Asp"/>
    <property type="match status" value="1"/>
</dbReference>
<dbReference type="InterPro" id="IPR033121">
    <property type="entry name" value="PEPTIDASE_A1"/>
</dbReference>
<dbReference type="GO" id="GO:0004190">
    <property type="term" value="F:aspartic-type endopeptidase activity"/>
    <property type="evidence" value="ECO:0007669"/>
    <property type="project" value="InterPro"/>
</dbReference>
<dbReference type="InterPro" id="IPR021109">
    <property type="entry name" value="Peptidase_aspartic_dom_sf"/>
</dbReference>
<dbReference type="Gene3D" id="2.40.70.10">
    <property type="entry name" value="Acid Proteases"/>
    <property type="match status" value="2"/>
</dbReference>
<dbReference type="PANTHER" id="PTHR47966">
    <property type="entry name" value="BETA-SITE APP-CLEAVING ENZYME, ISOFORM A-RELATED"/>
    <property type="match status" value="1"/>
</dbReference>
<dbReference type="InterPro" id="IPR034164">
    <property type="entry name" value="Pepsin-like_dom"/>
</dbReference>
<dbReference type="HOGENOM" id="CLU_038846_0_0_1"/>
<dbReference type="PANTHER" id="PTHR47966:SF51">
    <property type="entry name" value="BETA-SITE APP-CLEAVING ENZYME, ISOFORM A-RELATED"/>
    <property type="match status" value="1"/>
</dbReference>
<organism evidence="4 6">
    <name type="scientific">Sphaerobolus stellatus (strain SS14)</name>
    <dbReference type="NCBI Taxonomy" id="990650"/>
    <lineage>
        <taxon>Eukaryota</taxon>
        <taxon>Fungi</taxon>
        <taxon>Dikarya</taxon>
        <taxon>Basidiomycota</taxon>
        <taxon>Agaricomycotina</taxon>
        <taxon>Agaricomycetes</taxon>
        <taxon>Phallomycetidae</taxon>
        <taxon>Geastrales</taxon>
        <taxon>Sphaerobolaceae</taxon>
        <taxon>Sphaerobolus</taxon>
    </lineage>
</organism>
<protein>
    <recommendedName>
        <fullName evidence="3">Peptidase A1 domain-containing protein</fullName>
    </recommendedName>
</protein>
<gene>
    <name evidence="5" type="ORF">M422DRAFT_213323</name>
    <name evidence="4" type="ORF">M422DRAFT_38642</name>
</gene>
<dbReference type="PRINTS" id="PR00792">
    <property type="entry name" value="PEPSIN"/>
</dbReference>
<evidence type="ECO:0000259" key="3">
    <source>
        <dbReference type="PROSITE" id="PS51767"/>
    </source>
</evidence>
<dbReference type="SUPFAM" id="SSF50630">
    <property type="entry name" value="Acid proteases"/>
    <property type="match status" value="1"/>
</dbReference>
<dbReference type="AlphaFoldDB" id="A0A0C9UJX4"/>
<dbReference type="EMBL" id="KN837207">
    <property type="protein sequence ID" value="KIJ33849.1"/>
    <property type="molecule type" value="Genomic_DNA"/>
</dbReference>
<evidence type="ECO:0000313" key="6">
    <source>
        <dbReference type="Proteomes" id="UP000054279"/>
    </source>
</evidence>
<dbReference type="Proteomes" id="UP000054279">
    <property type="component" value="Unassembled WGS sequence"/>
</dbReference>
<accession>A0A0C9UJX4</accession>
<dbReference type="InterPro" id="IPR001461">
    <property type="entry name" value="Aspartic_peptidase_A1"/>
</dbReference>
<reference evidence="4 6" key="1">
    <citation type="submission" date="2014-06" db="EMBL/GenBank/DDBJ databases">
        <title>Evolutionary Origins and Diversification of the Mycorrhizal Mutualists.</title>
        <authorList>
            <consortium name="DOE Joint Genome Institute"/>
            <consortium name="Mycorrhizal Genomics Consortium"/>
            <person name="Kohler A."/>
            <person name="Kuo A."/>
            <person name="Nagy L.G."/>
            <person name="Floudas D."/>
            <person name="Copeland A."/>
            <person name="Barry K.W."/>
            <person name="Cichocki N."/>
            <person name="Veneault-Fourrey C."/>
            <person name="LaButti K."/>
            <person name="Lindquist E.A."/>
            <person name="Lipzen A."/>
            <person name="Lundell T."/>
            <person name="Morin E."/>
            <person name="Murat C."/>
            <person name="Riley R."/>
            <person name="Ohm R."/>
            <person name="Sun H."/>
            <person name="Tunlid A."/>
            <person name="Henrissat B."/>
            <person name="Grigoriev I.V."/>
            <person name="Hibbett D.S."/>
            <person name="Martin F."/>
        </authorList>
    </citation>
    <scope>NUCLEOTIDE SEQUENCE [LARGE SCALE GENOMIC DNA]</scope>
    <source>
        <strain evidence="4 6">SS14</strain>
    </source>
</reference>
<dbReference type="PROSITE" id="PS51767">
    <property type="entry name" value="PEPTIDASE_A1"/>
    <property type="match status" value="1"/>
</dbReference>
<dbReference type="OrthoDB" id="660550at2759"/>
<proteinExistence type="inferred from homology"/>
<keyword evidence="6" id="KW-1185">Reference proteome</keyword>
<keyword evidence="2" id="KW-0732">Signal</keyword>
<comment type="similarity">
    <text evidence="1">Belongs to the peptidase A1 family.</text>
</comment>
<evidence type="ECO:0000256" key="1">
    <source>
        <dbReference type="ARBA" id="ARBA00007447"/>
    </source>
</evidence>
<feature type="chain" id="PRO_5011847750" description="Peptidase A1 domain-containing protein" evidence="2">
    <location>
        <begin position="16"/>
        <end position="419"/>
    </location>
</feature>
<evidence type="ECO:0000313" key="5">
    <source>
        <dbReference type="EMBL" id="KIJ33849.1"/>
    </source>
</evidence>
<name>A0A0C9UJX4_SPHS4</name>